<feature type="region of interest" description="Disordered" evidence="1">
    <location>
        <begin position="1"/>
        <end position="39"/>
    </location>
</feature>
<comment type="caution">
    <text evidence="3">The sequence shown here is derived from an EMBL/GenBank/DDBJ whole genome shotgun (WGS) entry which is preliminary data.</text>
</comment>
<evidence type="ECO:0000256" key="1">
    <source>
        <dbReference type="SAM" id="MobiDB-lite"/>
    </source>
</evidence>
<protein>
    <recommendedName>
        <fullName evidence="2">SH3b domain-containing protein</fullName>
    </recommendedName>
</protein>
<dbReference type="Proteomes" id="UP000315226">
    <property type="component" value="Unassembled WGS sequence"/>
</dbReference>
<dbReference type="AlphaFoldDB" id="A0A4Y3RTC2"/>
<evidence type="ECO:0000313" key="4">
    <source>
        <dbReference type="Proteomes" id="UP000315226"/>
    </source>
</evidence>
<reference evidence="3 4" key="1">
    <citation type="submission" date="2019-06" db="EMBL/GenBank/DDBJ databases">
        <title>Whole genome shotgun sequence of Streptomyces gardneri NBRC 12865.</title>
        <authorList>
            <person name="Hosoyama A."/>
            <person name="Uohara A."/>
            <person name="Ohji S."/>
            <person name="Ichikawa N."/>
        </authorList>
    </citation>
    <scope>NUCLEOTIDE SEQUENCE [LARGE SCALE GENOMIC DNA]</scope>
    <source>
        <strain evidence="3 4">NBRC 12865</strain>
    </source>
</reference>
<dbReference type="Pfam" id="PF08239">
    <property type="entry name" value="SH3_3"/>
    <property type="match status" value="1"/>
</dbReference>
<dbReference type="EMBL" id="BJMN01000045">
    <property type="protein sequence ID" value="GEB60685.1"/>
    <property type="molecule type" value="Genomic_DNA"/>
</dbReference>
<organism evidence="3 4">
    <name type="scientific">Streptomyces gardneri</name>
    <dbReference type="NCBI Taxonomy" id="66892"/>
    <lineage>
        <taxon>Bacteria</taxon>
        <taxon>Bacillati</taxon>
        <taxon>Actinomycetota</taxon>
        <taxon>Actinomycetes</taxon>
        <taxon>Kitasatosporales</taxon>
        <taxon>Streptomycetaceae</taxon>
        <taxon>Streptomyces</taxon>
    </lineage>
</organism>
<proteinExistence type="predicted"/>
<sequence>MVPAKSEGLASLRVAESETRRSAFAPQGEDTMGTDEKQPAADVQATVAVAATAAVKRYAIAPGYRVNVRSGPSTQYAIVRSLAAGSTVPIHCQKPGEWVSGPYGTTNLWDNIAPGEYVSDAYVKTGSDSYVAPRCA</sequence>
<evidence type="ECO:0000259" key="2">
    <source>
        <dbReference type="Pfam" id="PF08239"/>
    </source>
</evidence>
<evidence type="ECO:0000313" key="3">
    <source>
        <dbReference type="EMBL" id="GEB60685.1"/>
    </source>
</evidence>
<gene>
    <name evidence="3" type="ORF">SGA01_62900</name>
</gene>
<keyword evidence="4" id="KW-1185">Reference proteome</keyword>
<feature type="domain" description="SH3b" evidence="2">
    <location>
        <begin position="66"/>
        <end position="99"/>
    </location>
</feature>
<name>A0A4Y3RTC2_9ACTN</name>
<dbReference type="Gene3D" id="2.30.30.40">
    <property type="entry name" value="SH3 Domains"/>
    <property type="match status" value="1"/>
</dbReference>
<accession>A0A4Y3RTC2</accession>
<dbReference type="InterPro" id="IPR003646">
    <property type="entry name" value="SH3-like_bac-type"/>
</dbReference>